<organism evidence="1 2">
    <name type="scientific">Neohortaea acidophila</name>
    <dbReference type="NCBI Taxonomy" id="245834"/>
    <lineage>
        <taxon>Eukaryota</taxon>
        <taxon>Fungi</taxon>
        <taxon>Dikarya</taxon>
        <taxon>Ascomycota</taxon>
        <taxon>Pezizomycotina</taxon>
        <taxon>Dothideomycetes</taxon>
        <taxon>Dothideomycetidae</taxon>
        <taxon>Mycosphaerellales</taxon>
        <taxon>Teratosphaeriaceae</taxon>
        <taxon>Neohortaea</taxon>
    </lineage>
</organism>
<sequence length="744" mass="82395">MEAHPPSYETATRIDPWHIIARYIPSNDLCSAALVCSTWHSTFTPHLWGNPASHFGIENDHVYVALTKFKRTLQTARLLVRSQTHTLHLPPAHAELYNGPHATWLRDILDRLPSLQSLIVRGLPFFDYSALQALKYKRPSVNLEDGLPSGAIELLGSAGFAYQRPADFIPSFGLRLLDASRCSNVTASSLAQALGRFEGLLYLDLSFTYPARDPVVLKSLRRFQNLQVVKLRGISLNDEALEVLAMAIGCKVRSLDIRNNIITDKGARKLLDHCFVLDTQNTALGSHATRRRSQTLLPYLGHEMLEIYQGEDFESFIRNAFTGRFIDRLAIEDLPEGGITHLYVSGNPISIEGVSDLVRTGRLHVLDVQSTVSRVKAPQRTLSNGDQSPVSQVFGAEQLTPVMHEFACDSMMFLRIDHSLVTHDSPHQPVEEAVIPGRIELDDTALPILPDAVELSATAAHPDVFEMPAVETPKYELAGDPLHFYVSPAINDQQHETEEEKSPAVAGPRRGTRLTTHITHNDNLHPAMLPRLTTLVLTNIPTTTPSKATSTRLINFIRQCAQEAQVAKHQAQLDYSLPPGRRGHAAALKHAAQEVFALKRIVLELAPPQSASSAAEGRRASQWQHACTKSVTEDHDSESLWSAAETDFSFFGDEDADTFPSLVDSSAPLIRNSSSLPTFDTVALLSAFRRERAQAHARSLAAGALDPDTEGYWAGAIQIVRPEVEQTGLWERKDYYGNRFDGVR</sequence>
<evidence type="ECO:0000313" key="2">
    <source>
        <dbReference type="Proteomes" id="UP000799767"/>
    </source>
</evidence>
<dbReference type="EMBL" id="MU001639">
    <property type="protein sequence ID" value="KAF2480812.1"/>
    <property type="molecule type" value="Genomic_DNA"/>
</dbReference>
<dbReference type="InterPro" id="IPR032675">
    <property type="entry name" value="LRR_dom_sf"/>
</dbReference>
<dbReference type="Proteomes" id="UP000799767">
    <property type="component" value="Unassembled WGS sequence"/>
</dbReference>
<dbReference type="RefSeq" id="XP_033587382.1">
    <property type="nucleotide sequence ID" value="XM_033731459.1"/>
</dbReference>
<proteinExistence type="predicted"/>
<keyword evidence="2" id="KW-1185">Reference proteome</keyword>
<dbReference type="OrthoDB" id="408631at2759"/>
<accession>A0A6A6PLE6</accession>
<evidence type="ECO:0008006" key="3">
    <source>
        <dbReference type="Google" id="ProtNLM"/>
    </source>
</evidence>
<dbReference type="InterPro" id="IPR036047">
    <property type="entry name" value="F-box-like_dom_sf"/>
</dbReference>
<dbReference type="SUPFAM" id="SSF81383">
    <property type="entry name" value="F-box domain"/>
    <property type="match status" value="1"/>
</dbReference>
<protein>
    <recommendedName>
        <fullName evidence="3">F-box domain-containing protein</fullName>
    </recommendedName>
</protein>
<dbReference type="AlphaFoldDB" id="A0A6A6PLE6"/>
<evidence type="ECO:0000313" key="1">
    <source>
        <dbReference type="EMBL" id="KAF2480812.1"/>
    </source>
</evidence>
<dbReference type="GeneID" id="54472461"/>
<dbReference type="Gene3D" id="3.80.10.10">
    <property type="entry name" value="Ribonuclease Inhibitor"/>
    <property type="match status" value="2"/>
</dbReference>
<name>A0A6A6PLE6_9PEZI</name>
<dbReference type="SUPFAM" id="SSF52047">
    <property type="entry name" value="RNI-like"/>
    <property type="match status" value="1"/>
</dbReference>
<gene>
    <name evidence="1" type="ORF">BDY17DRAFT_254707</name>
</gene>
<reference evidence="1" key="1">
    <citation type="journal article" date="2020" name="Stud. Mycol.">
        <title>101 Dothideomycetes genomes: a test case for predicting lifestyles and emergence of pathogens.</title>
        <authorList>
            <person name="Haridas S."/>
            <person name="Albert R."/>
            <person name="Binder M."/>
            <person name="Bloem J."/>
            <person name="Labutti K."/>
            <person name="Salamov A."/>
            <person name="Andreopoulos B."/>
            <person name="Baker S."/>
            <person name="Barry K."/>
            <person name="Bills G."/>
            <person name="Bluhm B."/>
            <person name="Cannon C."/>
            <person name="Castanera R."/>
            <person name="Culley D."/>
            <person name="Daum C."/>
            <person name="Ezra D."/>
            <person name="Gonzalez J."/>
            <person name="Henrissat B."/>
            <person name="Kuo A."/>
            <person name="Liang C."/>
            <person name="Lipzen A."/>
            <person name="Lutzoni F."/>
            <person name="Magnuson J."/>
            <person name="Mondo S."/>
            <person name="Nolan M."/>
            <person name="Ohm R."/>
            <person name="Pangilinan J."/>
            <person name="Park H.-J."/>
            <person name="Ramirez L."/>
            <person name="Alfaro M."/>
            <person name="Sun H."/>
            <person name="Tritt A."/>
            <person name="Yoshinaga Y."/>
            <person name="Zwiers L.-H."/>
            <person name="Turgeon B."/>
            <person name="Goodwin S."/>
            <person name="Spatafora J."/>
            <person name="Crous P."/>
            <person name="Grigoriev I."/>
        </authorList>
    </citation>
    <scope>NUCLEOTIDE SEQUENCE</scope>
    <source>
        <strain evidence="1">CBS 113389</strain>
    </source>
</reference>